<comment type="caution">
    <text evidence="3">The sequence shown here is derived from an EMBL/GenBank/DDBJ whole genome shotgun (WGS) entry which is preliminary data.</text>
</comment>
<dbReference type="InterPro" id="IPR007587">
    <property type="entry name" value="SAPS"/>
</dbReference>
<dbReference type="Proteomes" id="UP000243579">
    <property type="component" value="Unassembled WGS sequence"/>
</dbReference>
<dbReference type="GO" id="GO:0019888">
    <property type="term" value="F:protein phosphatase regulator activity"/>
    <property type="evidence" value="ECO:0007669"/>
    <property type="project" value="TreeGrafter"/>
</dbReference>
<sequence>MSFFASDDSGSVWSKAATLFNISSPLADLLDRDDFTLEQVLEEDELIQEVKTRNVKLLQFLSTEESVRKMVYYITRTPEEGDSDLKAIKYPFMSCEVLCCDIMCITETLSTAKDGAITEDLFKLLEKPSPLDSRLAGYFEKVFPLVDSRNSSSTQVMSLLMIRKPQEMTTLLNKNSDALLQGFMLHTLSFSIAEMFKRLMQPYHSDFLEDVDFTQPYATNNWYSSNDDDSIMGTPEAKKTLLWQTDRRVIDYLVANLKPTKDIDGVAVPIDSDVHKHTAEILADIIHYGSRSSSDSSAPPSMTLVEHIETKEVIDAILDLALPNATPVMSSMTSALTVLSALLTRHANAHYSSSTPENVSVVISATVERLPQICKALKDDAGTLVNTKHETVPRLGLRRLKLVGLLVLLMQAKYRAIDAVILAENAICTCLDLFFQFEAVNMLHAEIDSMVIGILASGGSDLQVGLLKQSNLLGRIMQAYEENSEVTNGNAKGYMGHLLRISNMITNVTDEVRGTDARGSLNDMTHADSVVDHLESDPLWPKWETFVKTTLAAINEKEAQPLGGAIMSQHDDDSYGMMHFDNQFTSSHFADMMMEHGHSHSFDADFDLPHDHDPPAMIHDSSSSDDEEDFTEFDPRAAYGLQSGIPVLSSDDDDDGISADATASHTLNDASWANFDTLQVADSSLPAVETFASFDDATPPPGPAST</sequence>
<proteinExistence type="inferred from homology"/>
<gene>
    <name evidence="3" type="ORF">ACHHYP_08993</name>
</gene>
<evidence type="ECO:0000313" key="4">
    <source>
        <dbReference type="Proteomes" id="UP000243579"/>
    </source>
</evidence>
<dbReference type="PANTHER" id="PTHR12634">
    <property type="entry name" value="SIT4 YEAST -ASSOCIATING PROTEIN-RELATED"/>
    <property type="match status" value="1"/>
</dbReference>
<dbReference type="STRING" id="1202772.A0A1V9ZJL5"/>
<comment type="similarity">
    <text evidence="1">Belongs to the SAPS family.</text>
</comment>
<reference evidence="3 4" key="1">
    <citation type="journal article" date="2014" name="Genome Biol. Evol.">
        <title>The secreted proteins of Achlya hypogyna and Thraustotheca clavata identify the ancestral oomycete secretome and reveal gene acquisitions by horizontal gene transfer.</title>
        <authorList>
            <person name="Misner I."/>
            <person name="Blouin N."/>
            <person name="Leonard G."/>
            <person name="Richards T.A."/>
            <person name="Lane C.E."/>
        </authorList>
    </citation>
    <scope>NUCLEOTIDE SEQUENCE [LARGE SCALE GENOMIC DNA]</scope>
    <source>
        <strain evidence="3 4">ATCC 48635</strain>
    </source>
</reference>
<keyword evidence="2" id="KW-0131">Cell cycle</keyword>
<protein>
    <submittedName>
        <fullName evidence="3">Serine/threonine-protein phosphatase 6 regulatory subunit</fullName>
    </submittedName>
</protein>
<evidence type="ECO:0000256" key="2">
    <source>
        <dbReference type="ARBA" id="ARBA00023306"/>
    </source>
</evidence>
<name>A0A1V9ZJL5_ACHHY</name>
<dbReference type="AlphaFoldDB" id="A0A1V9ZJL5"/>
<dbReference type="PANTHER" id="PTHR12634:SF8">
    <property type="entry name" value="FIERY MOUNTAIN, ISOFORM D"/>
    <property type="match status" value="1"/>
</dbReference>
<keyword evidence="4" id="KW-1185">Reference proteome</keyword>
<dbReference type="Pfam" id="PF04499">
    <property type="entry name" value="SAPS"/>
    <property type="match status" value="2"/>
</dbReference>
<evidence type="ECO:0000313" key="3">
    <source>
        <dbReference type="EMBL" id="OQR98189.1"/>
    </source>
</evidence>
<dbReference type="EMBL" id="JNBR01000089">
    <property type="protein sequence ID" value="OQR98189.1"/>
    <property type="molecule type" value="Genomic_DNA"/>
</dbReference>
<organism evidence="3 4">
    <name type="scientific">Achlya hypogyna</name>
    <name type="common">Oomycete</name>
    <name type="synonym">Protoachlya hypogyna</name>
    <dbReference type="NCBI Taxonomy" id="1202772"/>
    <lineage>
        <taxon>Eukaryota</taxon>
        <taxon>Sar</taxon>
        <taxon>Stramenopiles</taxon>
        <taxon>Oomycota</taxon>
        <taxon>Saprolegniomycetes</taxon>
        <taxon>Saprolegniales</taxon>
        <taxon>Achlyaceae</taxon>
        <taxon>Achlya</taxon>
    </lineage>
</organism>
<evidence type="ECO:0000256" key="1">
    <source>
        <dbReference type="ARBA" id="ARBA00006180"/>
    </source>
</evidence>
<accession>A0A1V9ZJL5</accession>
<dbReference type="GO" id="GO:0019903">
    <property type="term" value="F:protein phosphatase binding"/>
    <property type="evidence" value="ECO:0007669"/>
    <property type="project" value="InterPro"/>
</dbReference>
<dbReference type="OrthoDB" id="295029at2759"/>